<reference evidence="2 3" key="1">
    <citation type="submission" date="2018-06" db="EMBL/GenBank/DDBJ databases">
        <title>Genomic Encyclopedia of Type Strains, Phase III (KMG-III): the genomes of soil and plant-associated and newly described type strains.</title>
        <authorList>
            <person name="Whitman W."/>
        </authorList>
    </citation>
    <scope>NUCLEOTIDE SEQUENCE [LARGE SCALE GENOMIC DNA]</scope>
    <source>
        <strain evidence="2 3">CECT 7377</strain>
    </source>
</reference>
<evidence type="ECO:0000259" key="1">
    <source>
        <dbReference type="Pfam" id="PF06114"/>
    </source>
</evidence>
<dbReference type="PANTHER" id="PTHR43236">
    <property type="entry name" value="ANTITOXIN HIGA1"/>
    <property type="match status" value="1"/>
</dbReference>
<dbReference type="InterPro" id="IPR010359">
    <property type="entry name" value="IrrE_HExxH"/>
</dbReference>
<proteinExistence type="predicted"/>
<dbReference type="PANTHER" id="PTHR43236:SF1">
    <property type="entry name" value="BLL7220 PROTEIN"/>
    <property type="match status" value="1"/>
</dbReference>
<keyword evidence="3" id="KW-1185">Reference proteome</keyword>
<gene>
    <name evidence="2" type="ORF">DFP80_107175</name>
</gene>
<organism evidence="2 3">
    <name type="scientific">Marinomonas rhizomae</name>
    <dbReference type="NCBI Taxonomy" id="491948"/>
    <lineage>
        <taxon>Bacteria</taxon>
        <taxon>Pseudomonadati</taxon>
        <taxon>Pseudomonadota</taxon>
        <taxon>Gammaproteobacteria</taxon>
        <taxon>Oceanospirillales</taxon>
        <taxon>Oceanospirillaceae</taxon>
        <taxon>Marinomonas</taxon>
    </lineage>
</organism>
<dbReference type="Proteomes" id="UP000252792">
    <property type="component" value="Unassembled WGS sequence"/>
</dbReference>
<dbReference type="EMBL" id="QNSE01000007">
    <property type="protein sequence ID" value="RBP83197.1"/>
    <property type="molecule type" value="Genomic_DNA"/>
</dbReference>
<sequence length="350" mass="39958">MTYKSLADHCGISSKMASLYEKFPDDYQPTETTVDKISSALAFPKDFFYQDSIEELEFETVAFRSLKTLRAAQKNAATGAGRIGILLNDYFERKFNLPHSNIPDYGGFPPEEVALLIRAEWNLGDKSISNLINLLEAYGVRVFSLSENAQEVDAFSFWKGGIPFVFLNTKKTPERSRFDCAHELGHLLMHRYSENKGNDIEKEADRFASAFLMPESSIRVNVPRFITANEIIKVKSRWRVSAMALTYRLKALDHLTEWQYRNLIIELSKMGYRSNEPIGIEREKSTLLENLLTELSKNRVYIVDIARELRLPVDEISSLLFKFSVVSSSSATIKKTQNTASFSKPQLYIV</sequence>
<dbReference type="Gene3D" id="1.10.10.2910">
    <property type="match status" value="1"/>
</dbReference>
<name>A0A366J8I4_9GAMM</name>
<comment type="caution">
    <text evidence="2">The sequence shown here is derived from an EMBL/GenBank/DDBJ whole genome shotgun (WGS) entry which is preliminary data.</text>
</comment>
<evidence type="ECO:0000313" key="3">
    <source>
        <dbReference type="Proteomes" id="UP000252792"/>
    </source>
</evidence>
<feature type="domain" description="IrrE N-terminal-like" evidence="1">
    <location>
        <begin position="136"/>
        <end position="250"/>
    </location>
</feature>
<dbReference type="Pfam" id="PF06114">
    <property type="entry name" value="Peptidase_M78"/>
    <property type="match status" value="1"/>
</dbReference>
<dbReference type="InterPro" id="IPR052345">
    <property type="entry name" value="Rad_response_metalloprotease"/>
</dbReference>
<protein>
    <submittedName>
        <fullName evidence="2">Zn-dependent peptidase ImmA (M78 family)</fullName>
    </submittedName>
</protein>
<evidence type="ECO:0000313" key="2">
    <source>
        <dbReference type="EMBL" id="RBP83197.1"/>
    </source>
</evidence>
<dbReference type="AlphaFoldDB" id="A0A366J8I4"/>
<accession>A0A366J8I4</accession>